<feature type="region of interest" description="Disordered" evidence="1">
    <location>
        <begin position="35"/>
        <end position="62"/>
    </location>
</feature>
<dbReference type="Proteomes" id="UP000283458">
    <property type="component" value="Unassembled WGS sequence"/>
</dbReference>
<dbReference type="AlphaFoldDB" id="A0A418VVT9"/>
<organism evidence="3 4">
    <name type="scientific">Azospirillum cavernae</name>
    <dbReference type="NCBI Taxonomy" id="2320860"/>
    <lineage>
        <taxon>Bacteria</taxon>
        <taxon>Pseudomonadati</taxon>
        <taxon>Pseudomonadota</taxon>
        <taxon>Alphaproteobacteria</taxon>
        <taxon>Rhodospirillales</taxon>
        <taxon>Azospirillaceae</taxon>
        <taxon>Azospirillum</taxon>
    </lineage>
</organism>
<protein>
    <submittedName>
        <fullName evidence="3">Uncharacterized protein</fullName>
    </submittedName>
</protein>
<evidence type="ECO:0000256" key="2">
    <source>
        <dbReference type="SAM" id="Phobius"/>
    </source>
</evidence>
<reference evidence="3 4" key="1">
    <citation type="submission" date="2018-09" db="EMBL/GenBank/DDBJ databases">
        <authorList>
            <person name="Zhu H."/>
        </authorList>
    </citation>
    <scope>NUCLEOTIDE SEQUENCE [LARGE SCALE GENOMIC DNA]</scope>
    <source>
        <strain evidence="3 4">K2W22B-5</strain>
    </source>
</reference>
<keyword evidence="4" id="KW-1185">Reference proteome</keyword>
<dbReference type="RefSeq" id="WP_119831345.1">
    <property type="nucleotide sequence ID" value="NZ_QYUL01000002.1"/>
</dbReference>
<evidence type="ECO:0000256" key="1">
    <source>
        <dbReference type="SAM" id="MobiDB-lite"/>
    </source>
</evidence>
<comment type="caution">
    <text evidence="3">The sequence shown here is derived from an EMBL/GenBank/DDBJ whole genome shotgun (WGS) entry which is preliminary data.</text>
</comment>
<gene>
    <name evidence="3" type="ORF">D3877_13745</name>
</gene>
<dbReference type="EMBL" id="QYUL01000002">
    <property type="protein sequence ID" value="RJF81253.1"/>
    <property type="molecule type" value="Genomic_DNA"/>
</dbReference>
<feature type="transmembrane region" description="Helical" evidence="2">
    <location>
        <begin position="63"/>
        <end position="81"/>
    </location>
</feature>
<name>A0A418VVT9_9PROT</name>
<keyword evidence="2" id="KW-0812">Transmembrane</keyword>
<evidence type="ECO:0000313" key="4">
    <source>
        <dbReference type="Proteomes" id="UP000283458"/>
    </source>
</evidence>
<accession>A0A418VVT9</accession>
<keyword evidence="2" id="KW-1133">Transmembrane helix</keyword>
<evidence type="ECO:0000313" key="3">
    <source>
        <dbReference type="EMBL" id="RJF81253.1"/>
    </source>
</evidence>
<proteinExistence type="predicted"/>
<sequence length="89" mass="9329">MFTVVGGILLFNGAPRSGSDEAVAAAQQAQTAWAQERSRDLIAQRPWNGQSRPPDAPGAPSEPLMLVGGVGALLIAAWLGVRAARHPWS</sequence>
<keyword evidence="2" id="KW-0472">Membrane</keyword>